<dbReference type="AlphaFoldDB" id="A0A1Y1HKH8"/>
<dbReference type="EMBL" id="DF236973">
    <property type="protein sequence ID" value="GAQ79094.1"/>
    <property type="molecule type" value="Genomic_DNA"/>
</dbReference>
<accession>A0A1Y1HKH8</accession>
<reference evidence="13 14" key="1">
    <citation type="journal article" date="2014" name="Nat. Commun.">
        <title>Klebsormidium flaccidum genome reveals primary factors for plant terrestrial adaptation.</title>
        <authorList>
            <person name="Hori K."/>
            <person name="Maruyama F."/>
            <person name="Fujisawa T."/>
            <person name="Togashi T."/>
            <person name="Yamamoto N."/>
            <person name="Seo M."/>
            <person name="Sato S."/>
            <person name="Yamada T."/>
            <person name="Mori H."/>
            <person name="Tajima N."/>
            <person name="Moriyama T."/>
            <person name="Ikeuchi M."/>
            <person name="Watanabe M."/>
            <person name="Wada H."/>
            <person name="Kobayashi K."/>
            <person name="Saito M."/>
            <person name="Masuda T."/>
            <person name="Sasaki-Sekimoto Y."/>
            <person name="Mashiguchi K."/>
            <person name="Awai K."/>
            <person name="Shimojima M."/>
            <person name="Masuda S."/>
            <person name="Iwai M."/>
            <person name="Nobusawa T."/>
            <person name="Narise T."/>
            <person name="Kondo S."/>
            <person name="Saito H."/>
            <person name="Sato R."/>
            <person name="Murakawa M."/>
            <person name="Ihara Y."/>
            <person name="Oshima-Yamada Y."/>
            <person name="Ohtaka K."/>
            <person name="Satoh M."/>
            <person name="Sonobe K."/>
            <person name="Ishii M."/>
            <person name="Ohtani R."/>
            <person name="Kanamori-Sato M."/>
            <person name="Honoki R."/>
            <person name="Miyazaki D."/>
            <person name="Mochizuki H."/>
            <person name="Umetsu J."/>
            <person name="Higashi K."/>
            <person name="Shibata D."/>
            <person name="Kamiya Y."/>
            <person name="Sato N."/>
            <person name="Nakamura Y."/>
            <person name="Tabata S."/>
            <person name="Ida S."/>
            <person name="Kurokawa K."/>
            <person name="Ohta H."/>
        </authorList>
    </citation>
    <scope>NUCLEOTIDE SEQUENCE [LARGE SCALE GENOMIC DNA]</scope>
    <source>
        <strain evidence="13 14">NIES-2285</strain>
    </source>
</reference>
<keyword evidence="4" id="KW-0436">Ligase</keyword>
<dbReference type="Gene3D" id="1.20.200.10">
    <property type="entry name" value="Fumarase/aspartase (Central domain)"/>
    <property type="match status" value="1"/>
</dbReference>
<dbReference type="Gene3D" id="3.30.930.10">
    <property type="entry name" value="Bira Bifunctional Protein, Domain 2"/>
    <property type="match status" value="1"/>
</dbReference>
<evidence type="ECO:0000256" key="9">
    <source>
        <dbReference type="ARBA" id="ARBA00030619"/>
    </source>
</evidence>
<evidence type="ECO:0000256" key="4">
    <source>
        <dbReference type="ARBA" id="ARBA00022598"/>
    </source>
</evidence>
<dbReference type="CDD" id="cd00773">
    <property type="entry name" value="HisRS-like_core"/>
    <property type="match status" value="1"/>
</dbReference>
<dbReference type="OMA" id="ICMADAR"/>
<dbReference type="SUPFAM" id="SSF52954">
    <property type="entry name" value="Class II aaRS ABD-related"/>
    <property type="match status" value="1"/>
</dbReference>
<comment type="catalytic activity">
    <reaction evidence="10">
        <text>tRNA(His) + L-histidine + ATP = L-histidyl-tRNA(His) + AMP + diphosphate + H(+)</text>
        <dbReference type="Rhea" id="RHEA:17313"/>
        <dbReference type="Rhea" id="RHEA-COMP:9665"/>
        <dbReference type="Rhea" id="RHEA-COMP:9689"/>
        <dbReference type="ChEBI" id="CHEBI:15378"/>
        <dbReference type="ChEBI" id="CHEBI:30616"/>
        <dbReference type="ChEBI" id="CHEBI:33019"/>
        <dbReference type="ChEBI" id="CHEBI:57595"/>
        <dbReference type="ChEBI" id="CHEBI:78442"/>
        <dbReference type="ChEBI" id="CHEBI:78527"/>
        <dbReference type="ChEBI" id="CHEBI:456215"/>
        <dbReference type="EC" id="6.1.1.21"/>
    </reaction>
</comment>
<protein>
    <recommendedName>
        <fullName evidence="3">Histidine--tRNA ligase, cytoplasmic</fullName>
        <ecNumber evidence="2">6.1.1.21</ecNumber>
    </recommendedName>
    <alternativeName>
        <fullName evidence="9">Histidyl-tRNA synthetase</fullName>
    </alternativeName>
</protein>
<dbReference type="GO" id="GO:0004821">
    <property type="term" value="F:histidine-tRNA ligase activity"/>
    <property type="evidence" value="ECO:0000318"/>
    <property type="project" value="GO_Central"/>
</dbReference>
<evidence type="ECO:0000313" key="13">
    <source>
        <dbReference type="EMBL" id="GAQ79094.1"/>
    </source>
</evidence>
<evidence type="ECO:0000256" key="3">
    <source>
        <dbReference type="ARBA" id="ARBA00015302"/>
    </source>
</evidence>
<feature type="compositionally biased region" description="Basic and acidic residues" evidence="11">
    <location>
        <begin position="544"/>
        <end position="564"/>
    </location>
</feature>
<feature type="domain" description="Aminoacyl-transfer RNA synthetases class-II family profile" evidence="12">
    <location>
        <begin position="646"/>
        <end position="1025"/>
    </location>
</feature>
<dbReference type="InterPro" id="IPR041715">
    <property type="entry name" value="HisRS-like_core"/>
</dbReference>
<keyword evidence="8 13" id="KW-0030">Aminoacyl-tRNA synthetase</keyword>
<dbReference type="GO" id="GO:0032543">
    <property type="term" value="P:mitochondrial translation"/>
    <property type="evidence" value="ECO:0000318"/>
    <property type="project" value="GO_Central"/>
</dbReference>
<evidence type="ECO:0000313" key="14">
    <source>
        <dbReference type="Proteomes" id="UP000054558"/>
    </source>
</evidence>
<dbReference type="InterPro" id="IPR001106">
    <property type="entry name" value="Aromatic_Lyase"/>
</dbReference>
<dbReference type="NCBIfam" id="TIGR00442">
    <property type="entry name" value="hisS"/>
    <property type="match status" value="1"/>
</dbReference>
<evidence type="ECO:0000256" key="2">
    <source>
        <dbReference type="ARBA" id="ARBA00012815"/>
    </source>
</evidence>
<dbReference type="SUPFAM" id="SSF55681">
    <property type="entry name" value="Class II aaRS and biotin synthetases"/>
    <property type="match status" value="1"/>
</dbReference>
<dbReference type="SUPFAM" id="SSF48557">
    <property type="entry name" value="L-aspartase-like"/>
    <property type="match status" value="1"/>
</dbReference>
<evidence type="ECO:0000256" key="11">
    <source>
        <dbReference type="SAM" id="MobiDB-lite"/>
    </source>
</evidence>
<name>A0A1Y1HKH8_KLENI</name>
<dbReference type="InterPro" id="IPR045864">
    <property type="entry name" value="aa-tRNA-synth_II/BPL/LPL"/>
</dbReference>
<dbReference type="Pfam" id="PF03129">
    <property type="entry name" value="HGTP_anticodon"/>
    <property type="match status" value="1"/>
</dbReference>
<dbReference type="PANTHER" id="PTHR11476">
    <property type="entry name" value="HISTIDYL-TRNA SYNTHETASE"/>
    <property type="match status" value="1"/>
</dbReference>
<dbReference type="EC" id="6.1.1.21" evidence="2"/>
<dbReference type="Pfam" id="PF13393">
    <property type="entry name" value="tRNA-synt_His"/>
    <property type="match status" value="1"/>
</dbReference>
<dbReference type="InterPro" id="IPR004154">
    <property type="entry name" value="Anticodon-bd"/>
</dbReference>
<keyword evidence="5" id="KW-0547">Nucleotide-binding</keyword>
<dbReference type="GO" id="GO:0005524">
    <property type="term" value="F:ATP binding"/>
    <property type="evidence" value="ECO:0007669"/>
    <property type="project" value="UniProtKB-KW"/>
</dbReference>
<evidence type="ECO:0000256" key="6">
    <source>
        <dbReference type="ARBA" id="ARBA00022840"/>
    </source>
</evidence>
<evidence type="ECO:0000256" key="10">
    <source>
        <dbReference type="ARBA" id="ARBA00047639"/>
    </source>
</evidence>
<sequence>MAPSKGKAGLTLGGIGSSLSVADVYNVAAKKGKVALDTAALEKLAKTLAARLKGDVKVKDAEPEETNEAAASGVAKEWLSDPESRAALLVKLTELINSGALRPAALQFFESVLNSQVTLSLPSSATDAPILRALAGGADGNWNAPQIGVQQEKAVETLAGNETGVSKPPGLSAAEKVAVGQGIAASVGVSALAVFEAERLVEIIDAVGALTCEALGAVTTGFDADVHDVGNPHKCQVEVASDLRSLLEGSTLVNPRKGGLNTPAVSAMPQWHGPLRGTVRSASSAVRVEFASGGGAPEGASADGELSGGGSKTGGAEYVPSPQVVIDTTVLLMMLRRVVGLSVDRICELVKALEGLEVPEGQGASKDPDALVRTAHDALAKLGVAAENASTTMAGGNRADGVSSQIPRVKIARDALSGVQTARGIFAAEAFLAGKLLKAKETALAGKVGGKGGKEIGGKGEGPKETPKNEAAKANSNDEKKQPKDTKKSPESAENGAVKTTGIESGVAAVSLDGPTGKADKKAVQETDGQAPSTSGAPEANTADGRRQPKEGSADGKQKSEGGRGKGRAAKPEGGSEQGGAERGRGRGGAKASEKAEKKAKKGGVALGKGTALVKEFVDGVFAREGGEDRAVLAALSVALDPLSKELGELVGKVKEALESNAARRKPKIAKGARDFMPEQMAIREKAFATITAVFKRHGAVSLDTPVFELRETLTGKYGEDSKLIYDLADQGGEILSLRYDLTVPFARYVAMHNIAKMKRYHIARVYRRDQPQMARGRYREFYQCDFDIAGEYAPMVPDAEVLKVSTEILDDLKIGDYEIKLNHRKLLDAMLDICGVPAEKFRPICSAIDKLDKEDWADVRAEMVDDKGLAPEAADKIEPFVRLKGEPLALLQELQGPSSGFSGHAAAQEALADLALLFEYLGAMGALKRISFDLSLARGLDYYTGVIYEAVFKGASQVGSIAAGGRYDGLVGMFSGKNVPAVGVSLGIERVFAIMEEQARAEAERAKTTLRKTQTEVLVASIGPNLLIKRMELCTRLWEAGVKAEFLAQPKPNMDKQLTYALEEGIPFMVIFGETELAQGIVAIKDLKAGVQENVKEGELVAELRKRLSTQQA</sequence>
<dbReference type="GO" id="GO:0005829">
    <property type="term" value="C:cytosol"/>
    <property type="evidence" value="ECO:0000318"/>
    <property type="project" value="GO_Central"/>
</dbReference>
<feature type="compositionally biased region" description="Basic and acidic residues" evidence="11">
    <location>
        <begin position="452"/>
        <end position="491"/>
    </location>
</feature>
<dbReference type="STRING" id="105231.A0A1Y1HKH8"/>
<dbReference type="GO" id="GO:0006427">
    <property type="term" value="P:histidyl-tRNA aminoacylation"/>
    <property type="evidence" value="ECO:0000318"/>
    <property type="project" value="GO_Central"/>
</dbReference>
<keyword evidence="14" id="KW-1185">Reference proteome</keyword>
<proteinExistence type="inferred from homology"/>
<dbReference type="OrthoDB" id="1906957at2759"/>
<dbReference type="FunFam" id="3.30.930.10:FF:000061">
    <property type="entry name" value="Histidine--tRNA ligase, cytoplasmic"/>
    <property type="match status" value="1"/>
</dbReference>
<dbReference type="Gene3D" id="3.40.50.800">
    <property type="entry name" value="Anticodon-binding domain"/>
    <property type="match status" value="1"/>
</dbReference>
<dbReference type="InterPro" id="IPR008948">
    <property type="entry name" value="L-Aspartase-like"/>
</dbReference>
<dbReference type="CDD" id="cd00859">
    <property type="entry name" value="HisRS_anticodon"/>
    <property type="match status" value="1"/>
</dbReference>
<dbReference type="InterPro" id="IPR036621">
    <property type="entry name" value="Anticodon-bd_dom_sf"/>
</dbReference>
<evidence type="ECO:0000256" key="5">
    <source>
        <dbReference type="ARBA" id="ARBA00022741"/>
    </source>
</evidence>
<dbReference type="InterPro" id="IPR033656">
    <property type="entry name" value="HisRS_anticodon"/>
</dbReference>
<feature type="compositionally biased region" description="Polar residues" evidence="11">
    <location>
        <begin position="527"/>
        <end position="536"/>
    </location>
</feature>
<dbReference type="FunFam" id="3.40.50.800:FF:000012">
    <property type="entry name" value="Histidine--tRNA ligase, cytoplasmic"/>
    <property type="match status" value="1"/>
</dbReference>
<dbReference type="GO" id="GO:0003723">
    <property type="term" value="F:RNA binding"/>
    <property type="evidence" value="ECO:0000318"/>
    <property type="project" value="GO_Central"/>
</dbReference>
<keyword evidence="6" id="KW-0067">ATP-binding</keyword>
<dbReference type="PANTHER" id="PTHR11476:SF7">
    <property type="entry name" value="HISTIDINE--TRNA LIGASE"/>
    <property type="match status" value="1"/>
</dbReference>
<feature type="region of interest" description="Disordered" evidence="11">
    <location>
        <begin position="293"/>
        <end position="317"/>
    </location>
</feature>
<dbReference type="HAMAP" id="MF_00127">
    <property type="entry name" value="His_tRNA_synth"/>
    <property type="match status" value="1"/>
</dbReference>
<evidence type="ECO:0000259" key="12">
    <source>
        <dbReference type="PROSITE" id="PS50862"/>
    </source>
</evidence>
<evidence type="ECO:0000256" key="8">
    <source>
        <dbReference type="ARBA" id="ARBA00023146"/>
    </source>
</evidence>
<dbReference type="InterPro" id="IPR015807">
    <property type="entry name" value="His-tRNA-ligase"/>
</dbReference>
<evidence type="ECO:0000256" key="1">
    <source>
        <dbReference type="ARBA" id="ARBA00008226"/>
    </source>
</evidence>
<evidence type="ECO:0000256" key="7">
    <source>
        <dbReference type="ARBA" id="ARBA00022917"/>
    </source>
</evidence>
<dbReference type="PROSITE" id="PS50862">
    <property type="entry name" value="AA_TRNA_LIGASE_II"/>
    <property type="match status" value="1"/>
</dbReference>
<gene>
    <name evidence="13" type="ORF">KFL_000240250</name>
</gene>
<comment type="similarity">
    <text evidence="1">Belongs to the class-II aminoacyl-tRNA synthetase family.</text>
</comment>
<organism evidence="13 14">
    <name type="scientific">Klebsormidium nitens</name>
    <name type="common">Green alga</name>
    <name type="synonym">Ulothrix nitens</name>
    <dbReference type="NCBI Taxonomy" id="105231"/>
    <lineage>
        <taxon>Eukaryota</taxon>
        <taxon>Viridiplantae</taxon>
        <taxon>Streptophyta</taxon>
        <taxon>Klebsormidiophyceae</taxon>
        <taxon>Klebsormidiales</taxon>
        <taxon>Klebsormidiaceae</taxon>
        <taxon>Klebsormidium</taxon>
    </lineage>
</organism>
<dbReference type="GO" id="GO:0005739">
    <property type="term" value="C:mitochondrion"/>
    <property type="evidence" value="ECO:0000318"/>
    <property type="project" value="GO_Central"/>
</dbReference>
<keyword evidence="7" id="KW-0648">Protein biosynthesis</keyword>
<dbReference type="InterPro" id="IPR006195">
    <property type="entry name" value="aa-tRNA-synth_II"/>
</dbReference>
<feature type="region of interest" description="Disordered" evidence="11">
    <location>
        <begin position="447"/>
        <end position="605"/>
    </location>
</feature>
<dbReference type="Pfam" id="PF00221">
    <property type="entry name" value="Lyase_aromatic"/>
    <property type="match status" value="1"/>
</dbReference>
<dbReference type="Proteomes" id="UP000054558">
    <property type="component" value="Unassembled WGS sequence"/>
</dbReference>